<keyword evidence="2" id="KW-1185">Reference proteome</keyword>
<proteinExistence type="predicted"/>
<dbReference type="AlphaFoldDB" id="A0A9P7KL50"/>
<name>A0A9P7KL50_9AGAR</name>
<protein>
    <submittedName>
        <fullName evidence="1">Uncharacterized protein</fullName>
    </submittedName>
</protein>
<dbReference type="EMBL" id="JABCKI010000031">
    <property type="protein sequence ID" value="KAG5653834.1"/>
    <property type="molecule type" value="Genomic_DNA"/>
</dbReference>
<evidence type="ECO:0000313" key="1">
    <source>
        <dbReference type="EMBL" id="KAG5653834.1"/>
    </source>
</evidence>
<reference evidence="1" key="1">
    <citation type="submission" date="2021-02" db="EMBL/GenBank/DDBJ databases">
        <authorList>
            <person name="Nieuwenhuis M."/>
            <person name="Van De Peppel L.J.J."/>
        </authorList>
    </citation>
    <scope>NUCLEOTIDE SEQUENCE</scope>
    <source>
        <strain evidence="1">D49</strain>
    </source>
</reference>
<reference evidence="1" key="2">
    <citation type="submission" date="2021-10" db="EMBL/GenBank/DDBJ databases">
        <title>Phylogenomics reveals ancestral predisposition of the termite-cultivated fungus Termitomyces towards a domesticated lifestyle.</title>
        <authorList>
            <person name="Auxier B."/>
            <person name="Grum-Grzhimaylo A."/>
            <person name="Cardenas M.E."/>
            <person name="Lodge J.D."/>
            <person name="Laessoe T."/>
            <person name="Pedersen O."/>
            <person name="Smith M.E."/>
            <person name="Kuyper T.W."/>
            <person name="Franco-Molano E.A."/>
            <person name="Baroni T.J."/>
            <person name="Aanen D.K."/>
        </authorList>
    </citation>
    <scope>NUCLEOTIDE SEQUENCE</scope>
    <source>
        <strain evidence="1">D49</strain>
    </source>
</reference>
<dbReference type="Proteomes" id="UP000717328">
    <property type="component" value="Unassembled WGS sequence"/>
</dbReference>
<accession>A0A9P7KL50</accession>
<gene>
    <name evidence="1" type="ORF">H0H81_010107</name>
</gene>
<evidence type="ECO:0000313" key="2">
    <source>
        <dbReference type="Proteomes" id="UP000717328"/>
    </source>
</evidence>
<comment type="caution">
    <text evidence="1">The sequence shown here is derived from an EMBL/GenBank/DDBJ whole genome shotgun (WGS) entry which is preliminary data.</text>
</comment>
<dbReference type="SUPFAM" id="SSF52047">
    <property type="entry name" value="RNI-like"/>
    <property type="match status" value="1"/>
</dbReference>
<organism evidence="1 2">
    <name type="scientific">Sphagnurus paluster</name>
    <dbReference type="NCBI Taxonomy" id="117069"/>
    <lineage>
        <taxon>Eukaryota</taxon>
        <taxon>Fungi</taxon>
        <taxon>Dikarya</taxon>
        <taxon>Basidiomycota</taxon>
        <taxon>Agaricomycotina</taxon>
        <taxon>Agaricomycetes</taxon>
        <taxon>Agaricomycetidae</taxon>
        <taxon>Agaricales</taxon>
        <taxon>Tricholomatineae</taxon>
        <taxon>Lyophyllaceae</taxon>
        <taxon>Sphagnurus</taxon>
    </lineage>
</organism>
<dbReference type="OrthoDB" id="3264363at2759"/>
<sequence>MSRSHDSDPRALRHIKPHLYYRGEHYRHSQNLRGSRTHVAATFSRNTPTLPVDLTGTEYPSAHPPALTLPYTSAYKNCPGPVPPRSWTLTSKQAVEDTLAWRKQALSLLLPAPSPIPSLSSLCTHILATLPTEEFTEIVEYLPQHLRRDLVRHTAVYSPLSGAKLFALCDATGHTDTELLVVGPHAVLRDDHFFRATSTTNTCNGSEDQDEADDSWDCDQESDVEPLNTLILISSRLATSVLFSLPASITRLGLINLPEPFSLHRLPGKCPLLVVLDLSYNTWLGPGAETILERVPWSRWNHLHILGMRECHVSSRMLGELNKGRWDDVEVVQ</sequence>